<dbReference type="Proteomes" id="UP000270524">
    <property type="component" value="Unassembled WGS sequence"/>
</dbReference>
<name>A0A3M3QMA7_PSECA</name>
<reference evidence="4 5" key="1">
    <citation type="submission" date="2018-08" db="EMBL/GenBank/DDBJ databases">
        <title>Recombination of ecologically and evolutionarily significant loci maintains genetic cohesion in the Pseudomonas syringae species complex.</title>
        <authorList>
            <person name="Dillon M."/>
            <person name="Thakur S."/>
            <person name="Almeida R.N.D."/>
            <person name="Weir B.S."/>
            <person name="Guttman D.S."/>
        </authorList>
    </citation>
    <scope>NUCLEOTIDE SEQUENCE [LARGE SCALE GENOMIC DNA]</scope>
    <source>
        <strain evidence="2 4">ICMP 15201</strain>
        <strain evidence="3 5">ICMP 15203</strain>
    </source>
</reference>
<accession>A0A3M3QMA7</accession>
<dbReference type="Proteomes" id="UP000269335">
    <property type="component" value="Unassembled WGS sequence"/>
</dbReference>
<keyword evidence="1" id="KW-0812">Transmembrane</keyword>
<gene>
    <name evidence="3" type="ORF">ALQ51_100733</name>
    <name evidence="2" type="ORF">ALQ53_101296</name>
</gene>
<proteinExistence type="predicted"/>
<evidence type="ECO:0000313" key="3">
    <source>
        <dbReference type="EMBL" id="RMN88642.1"/>
    </source>
</evidence>
<keyword evidence="1" id="KW-0472">Membrane</keyword>
<evidence type="ECO:0000313" key="5">
    <source>
        <dbReference type="Proteomes" id="UP000270524"/>
    </source>
</evidence>
<comment type="caution">
    <text evidence="3">The sequence shown here is derived from an EMBL/GenBank/DDBJ whole genome shotgun (WGS) entry which is preliminary data.</text>
</comment>
<evidence type="ECO:0000313" key="2">
    <source>
        <dbReference type="EMBL" id="RMN85382.1"/>
    </source>
</evidence>
<keyword evidence="1" id="KW-1133">Transmembrane helix</keyword>
<sequence>MGEITMMDVLIFAGFVVLASTFAVGMWALGRWLRSKGYGPQLDRLDHQYTALQLRVSPLALSASYRMFAGMQTMNRLPLLGSKSSAVLNRQVLMAIQAAQEALKRERRGSR</sequence>
<evidence type="ECO:0000313" key="4">
    <source>
        <dbReference type="Proteomes" id="UP000269335"/>
    </source>
</evidence>
<protein>
    <submittedName>
        <fullName evidence="3">Uncharacterized protein</fullName>
    </submittedName>
</protein>
<dbReference type="EMBL" id="RBPH01000022">
    <property type="protein sequence ID" value="RMN85382.1"/>
    <property type="molecule type" value="Genomic_DNA"/>
</dbReference>
<organism evidence="3 5">
    <name type="scientific">Pseudomonas cannabina</name>
    <dbReference type="NCBI Taxonomy" id="86840"/>
    <lineage>
        <taxon>Bacteria</taxon>
        <taxon>Pseudomonadati</taxon>
        <taxon>Pseudomonadota</taxon>
        <taxon>Gammaproteobacteria</taxon>
        <taxon>Pseudomonadales</taxon>
        <taxon>Pseudomonadaceae</taxon>
        <taxon>Pseudomonas</taxon>
    </lineage>
</organism>
<evidence type="ECO:0000256" key="1">
    <source>
        <dbReference type="SAM" id="Phobius"/>
    </source>
</evidence>
<feature type="transmembrane region" description="Helical" evidence="1">
    <location>
        <begin position="9"/>
        <end position="29"/>
    </location>
</feature>
<dbReference type="AlphaFoldDB" id="A0A3M3QMA7"/>
<dbReference type="EMBL" id="RBPJ01000298">
    <property type="protein sequence ID" value="RMN88642.1"/>
    <property type="molecule type" value="Genomic_DNA"/>
</dbReference>